<proteinExistence type="evidence at transcript level"/>
<evidence type="ECO:0000256" key="2">
    <source>
        <dbReference type="ARBA" id="ARBA00022676"/>
    </source>
</evidence>
<keyword evidence="5" id="KW-0732">Signal</keyword>
<comment type="similarity">
    <text evidence="1">Belongs to the UDP-glycosyltransferase family.</text>
</comment>
<feature type="transmembrane region" description="Helical" evidence="4">
    <location>
        <begin position="480"/>
        <end position="503"/>
    </location>
</feature>
<gene>
    <name evidence="6" type="primary">UGT1</name>
</gene>
<dbReference type="InterPro" id="IPR050271">
    <property type="entry name" value="UDP-glycosyltransferase"/>
</dbReference>
<evidence type="ECO:0000313" key="7">
    <source>
        <dbReference type="EMBL" id="QQJ43250.1"/>
    </source>
</evidence>
<dbReference type="PANTHER" id="PTHR48043">
    <property type="entry name" value="EG:EG0003.4 PROTEIN-RELATED"/>
    <property type="match status" value="1"/>
</dbReference>
<keyword evidence="4" id="KW-1133">Transmembrane helix</keyword>
<feature type="chain" id="PRO_5036404110" evidence="5">
    <location>
        <begin position="19"/>
        <end position="513"/>
    </location>
</feature>
<feature type="signal peptide" evidence="5">
    <location>
        <begin position="1"/>
        <end position="18"/>
    </location>
</feature>
<evidence type="ECO:0000256" key="3">
    <source>
        <dbReference type="ARBA" id="ARBA00022679"/>
    </source>
</evidence>
<dbReference type="EMBL" id="MT965693">
    <property type="protein sequence ID" value="QPL12625.1"/>
    <property type="molecule type" value="Genomic_DNA"/>
</dbReference>
<evidence type="ECO:0000256" key="4">
    <source>
        <dbReference type="SAM" id="Phobius"/>
    </source>
</evidence>
<protein>
    <submittedName>
        <fullName evidence="6 7">UDP-glycosyltransferase</fullName>
    </submittedName>
</protein>
<dbReference type="GO" id="GO:0008194">
    <property type="term" value="F:UDP-glycosyltransferase activity"/>
    <property type="evidence" value="ECO:0007669"/>
    <property type="project" value="InterPro"/>
</dbReference>
<evidence type="ECO:0000313" key="6">
    <source>
        <dbReference type="EMBL" id="QPL12625.1"/>
    </source>
</evidence>
<evidence type="ECO:0000256" key="5">
    <source>
        <dbReference type="SAM" id="SignalP"/>
    </source>
</evidence>
<dbReference type="SUPFAM" id="SSF53756">
    <property type="entry name" value="UDP-Glycosyltransferase/glycogen phosphorylase"/>
    <property type="match status" value="1"/>
</dbReference>
<dbReference type="Pfam" id="PF00201">
    <property type="entry name" value="UDPGT"/>
    <property type="match status" value="1"/>
</dbReference>
<evidence type="ECO:0000256" key="1">
    <source>
        <dbReference type="ARBA" id="ARBA00009995"/>
    </source>
</evidence>
<name>A0A7T0LYI5_MAYDE</name>
<sequence length="513" mass="59270">MNLLTTLTLLMLLSVTVGYKILFMVPFNAPSHWILLQHFVKELVTKRGHHVTAIVNTPITNFQSPNYTEILIDPPFIEGATHTMQAVYENSDQNVFHSARQYVNVSIHSSEIGLQSENVQKIIHSTDLHFDLIIKEDFFHISWLMFGYKFDAPVITICTYGHTDYFDRSMGLFTPWSHVPHQLLDYDENMSYSQRIFNLLLSTYDAWLRHWIVLPKQNQIAQQYFSHLIDEKGRSLPTVEELQQNISMIFVNTHRSIFKSRPQMPGLINVGGAHIKPPKKLPPDLQEFLDNSKNGVILFSLGAFMRSDAMPKKKIEIFLKVFGKLKQNILWKFENESLANVPSNVRIQNWLPQSDVLAHPNVVVFISHGGMSGTYEGVARGVPFLFSPLFADQFRNAQRLVNTGNGLRLPFNKITVETLSSHLNELLTNKSYSNRAKIMSRLFNDNLVHPMDEAMFWIEYVIRTGNGAKHLKSYAIYMPWYRYLMLDIFVVPFVVIFIIYRLLKFFNTNCSSN</sequence>
<keyword evidence="4" id="KW-0812">Transmembrane</keyword>
<dbReference type="InterPro" id="IPR002213">
    <property type="entry name" value="UDP_glucos_trans"/>
</dbReference>
<keyword evidence="2" id="KW-0328">Glycosyltransferase</keyword>
<dbReference type="Gene3D" id="3.40.50.2000">
    <property type="entry name" value="Glycogen Phosphorylase B"/>
    <property type="match status" value="1"/>
</dbReference>
<dbReference type="CDD" id="cd03784">
    <property type="entry name" value="GT1_Gtf-like"/>
    <property type="match status" value="1"/>
</dbReference>
<organism evidence="6">
    <name type="scientific">Mayetiola destructor</name>
    <name type="common">Hessian fly</name>
    <dbReference type="NCBI Taxonomy" id="39758"/>
    <lineage>
        <taxon>Eukaryota</taxon>
        <taxon>Metazoa</taxon>
        <taxon>Ecdysozoa</taxon>
        <taxon>Arthropoda</taxon>
        <taxon>Hexapoda</taxon>
        <taxon>Insecta</taxon>
        <taxon>Pterygota</taxon>
        <taxon>Neoptera</taxon>
        <taxon>Endopterygota</taxon>
        <taxon>Diptera</taxon>
        <taxon>Nematocera</taxon>
        <taxon>Sciaroidea</taxon>
        <taxon>Cecidomyiidae</taxon>
        <taxon>Mayetiola</taxon>
    </lineage>
</organism>
<dbReference type="AlphaFoldDB" id="A0A7T0LYI5"/>
<keyword evidence="3 6" id="KW-0808">Transferase</keyword>
<dbReference type="EMBL" id="MT985983">
    <property type="protein sequence ID" value="QQJ43250.1"/>
    <property type="molecule type" value="mRNA"/>
</dbReference>
<dbReference type="SMR" id="A0A7T0LYI5"/>
<accession>A0A7T0LYI5</accession>
<reference evidence="6" key="1">
    <citation type="submission" date="2020-09" db="EMBL/GenBank/DDBJ databases">
        <title>Initiation of compatible wheat-Hessian fly interactions triggers the expression of a novel UDP-glycosyltransferase, MdesUGT1, in virulent Hessian fly larvae.</title>
        <authorList>
            <person name="Subramanyam S."/>
        </authorList>
    </citation>
    <scope>NUCLEOTIDE SEQUENCE</scope>
</reference>
<dbReference type="PANTHER" id="PTHR48043:SF60">
    <property type="entry name" value="UDP-GLUCURONOSYLTRANSFERASE"/>
    <property type="match status" value="1"/>
</dbReference>
<dbReference type="FunFam" id="3.40.50.2000:FF:000050">
    <property type="entry name" value="UDP-glucuronosyltransferase"/>
    <property type="match status" value="1"/>
</dbReference>
<keyword evidence="4" id="KW-0472">Membrane</keyword>